<evidence type="ECO:0000256" key="3">
    <source>
        <dbReference type="ARBA" id="ARBA00022723"/>
    </source>
</evidence>
<dbReference type="InterPro" id="IPR051031">
    <property type="entry name" value="RING-box_E3_Ubiquitin_Ligase"/>
</dbReference>
<dbReference type="PANTHER" id="PTHR11210">
    <property type="entry name" value="RING BOX"/>
    <property type="match status" value="1"/>
</dbReference>
<keyword evidence="4 9" id="KW-0863">Zinc-finger</keyword>
<dbReference type="CDD" id="cd16456">
    <property type="entry name" value="RING-H2_APC11"/>
    <property type="match status" value="1"/>
</dbReference>
<dbReference type="GO" id="GO:0008270">
    <property type="term" value="F:zinc ion binding"/>
    <property type="evidence" value="ECO:0007669"/>
    <property type="project" value="UniProtKB-KW"/>
</dbReference>
<evidence type="ECO:0000256" key="2">
    <source>
        <dbReference type="ARBA" id="ARBA00022618"/>
    </source>
</evidence>
<dbReference type="AlphaFoldDB" id="A0A0H5CAI1"/>
<evidence type="ECO:0000259" key="11">
    <source>
        <dbReference type="PROSITE" id="PS50089"/>
    </source>
</evidence>
<keyword evidence="7" id="KW-0862">Zinc</keyword>
<dbReference type="SUPFAM" id="SSF57850">
    <property type="entry name" value="RING/U-box"/>
    <property type="match status" value="1"/>
</dbReference>
<evidence type="ECO:0000313" key="13">
    <source>
        <dbReference type="Proteomes" id="UP000038830"/>
    </source>
</evidence>
<keyword evidence="8" id="KW-0131">Cell cycle</keyword>
<dbReference type="EMBL" id="CDQK01000001">
    <property type="protein sequence ID" value="CEP20684.1"/>
    <property type="molecule type" value="Genomic_DNA"/>
</dbReference>
<dbReference type="InterPro" id="IPR024991">
    <property type="entry name" value="RING-H2_APC11"/>
</dbReference>
<dbReference type="GO" id="GO:0051301">
    <property type="term" value="P:cell division"/>
    <property type="evidence" value="ECO:0007669"/>
    <property type="project" value="UniProtKB-KW"/>
</dbReference>
<keyword evidence="3" id="KW-0479">Metal-binding</keyword>
<reference evidence="13" key="1">
    <citation type="journal article" date="2015" name="J. Biotechnol.">
        <title>The structure of the Cyberlindnera jadinii genome and its relation to Candida utilis analyzed by the occurrence of single nucleotide polymorphisms.</title>
        <authorList>
            <person name="Rupp O."/>
            <person name="Brinkrolf K."/>
            <person name="Buerth C."/>
            <person name="Kunigo M."/>
            <person name="Schneider J."/>
            <person name="Jaenicke S."/>
            <person name="Goesmann A."/>
            <person name="Puehler A."/>
            <person name="Jaeger K.-E."/>
            <person name="Ernst J.F."/>
        </authorList>
    </citation>
    <scope>NUCLEOTIDE SEQUENCE [LARGE SCALE GENOMIC DNA]</scope>
    <source>
        <strain evidence="13">ATCC 18201 / CBS 1600 / BCRC 20928 / JCM 3617 / NBRC 0987 / NRRL Y-1542</strain>
    </source>
</reference>
<evidence type="ECO:0000256" key="8">
    <source>
        <dbReference type="ARBA" id="ARBA00023306"/>
    </source>
</evidence>
<evidence type="ECO:0000256" key="1">
    <source>
        <dbReference type="ARBA" id="ARBA00013928"/>
    </source>
</evidence>
<keyword evidence="6" id="KW-0833">Ubl conjugation pathway</keyword>
<proteinExistence type="predicted"/>
<evidence type="ECO:0000256" key="9">
    <source>
        <dbReference type="PROSITE-ProRule" id="PRU00175"/>
    </source>
</evidence>
<accession>A0A0H5CAI1</accession>
<evidence type="ECO:0000256" key="5">
    <source>
        <dbReference type="ARBA" id="ARBA00022776"/>
    </source>
</evidence>
<evidence type="ECO:0000256" key="10">
    <source>
        <dbReference type="SAM" id="MobiDB-lite"/>
    </source>
</evidence>
<dbReference type="InterPro" id="IPR013083">
    <property type="entry name" value="Znf_RING/FYVE/PHD"/>
</dbReference>
<sequence length="109" mass="12205">MKVNIRKWNGVAIWSWDVPKEEVCGICRASFDTTCSSCKFPGDQCPLVLGVCTHRFHTHCIEKWLEVETSKNLCPMCRQWFQEKTDDGDGGTGAHANTNVHSSDVVSTT</sequence>
<dbReference type="PROSITE" id="PS50089">
    <property type="entry name" value="ZF_RING_2"/>
    <property type="match status" value="1"/>
</dbReference>
<dbReference type="Pfam" id="PF12861">
    <property type="entry name" value="zf-ANAPC11"/>
    <property type="match status" value="1"/>
</dbReference>
<feature type="compositionally biased region" description="Polar residues" evidence="10">
    <location>
        <begin position="95"/>
        <end position="109"/>
    </location>
</feature>
<dbReference type="Proteomes" id="UP000038830">
    <property type="component" value="Unassembled WGS sequence"/>
</dbReference>
<name>A0A0H5CAI1_CYBJN</name>
<evidence type="ECO:0000256" key="6">
    <source>
        <dbReference type="ARBA" id="ARBA00022786"/>
    </source>
</evidence>
<dbReference type="InterPro" id="IPR001841">
    <property type="entry name" value="Znf_RING"/>
</dbReference>
<dbReference type="GO" id="GO:0031145">
    <property type="term" value="P:anaphase-promoting complex-dependent catabolic process"/>
    <property type="evidence" value="ECO:0007669"/>
    <property type="project" value="InterPro"/>
</dbReference>
<evidence type="ECO:0000256" key="4">
    <source>
        <dbReference type="ARBA" id="ARBA00022771"/>
    </source>
</evidence>
<feature type="domain" description="RING-type" evidence="11">
    <location>
        <begin position="24"/>
        <end position="78"/>
    </location>
</feature>
<evidence type="ECO:0000313" key="12">
    <source>
        <dbReference type="EMBL" id="CEP20684.1"/>
    </source>
</evidence>
<gene>
    <name evidence="12" type="ORF">BN1211_0608</name>
</gene>
<dbReference type="Gene3D" id="3.30.40.10">
    <property type="entry name" value="Zinc/RING finger domain, C3HC4 (zinc finger)"/>
    <property type="match status" value="1"/>
</dbReference>
<dbReference type="GO" id="GO:0061630">
    <property type="term" value="F:ubiquitin protein ligase activity"/>
    <property type="evidence" value="ECO:0007669"/>
    <property type="project" value="InterPro"/>
</dbReference>
<organism evidence="12 13">
    <name type="scientific">Cyberlindnera jadinii (strain ATCC 18201 / CBS 1600 / BCRC 20928 / JCM 3617 / NBRC 0987 / NRRL Y-1542)</name>
    <name type="common">Torula yeast</name>
    <name type="synonym">Candida utilis</name>
    <dbReference type="NCBI Taxonomy" id="983966"/>
    <lineage>
        <taxon>Eukaryota</taxon>
        <taxon>Fungi</taxon>
        <taxon>Dikarya</taxon>
        <taxon>Ascomycota</taxon>
        <taxon>Saccharomycotina</taxon>
        <taxon>Saccharomycetes</taxon>
        <taxon>Phaffomycetales</taxon>
        <taxon>Phaffomycetaceae</taxon>
        <taxon>Cyberlindnera</taxon>
    </lineage>
</organism>
<dbReference type="GO" id="GO:0005680">
    <property type="term" value="C:anaphase-promoting complex"/>
    <property type="evidence" value="ECO:0007669"/>
    <property type="project" value="InterPro"/>
</dbReference>
<keyword evidence="2" id="KW-0132">Cell division</keyword>
<evidence type="ECO:0000256" key="7">
    <source>
        <dbReference type="ARBA" id="ARBA00022833"/>
    </source>
</evidence>
<keyword evidence="5" id="KW-0498">Mitosis</keyword>
<dbReference type="GO" id="GO:0097602">
    <property type="term" value="F:cullin family protein binding"/>
    <property type="evidence" value="ECO:0007669"/>
    <property type="project" value="InterPro"/>
</dbReference>
<protein>
    <recommendedName>
        <fullName evidence="1">Anaphase-promoting complex subunit 11</fullName>
    </recommendedName>
</protein>
<feature type="region of interest" description="Disordered" evidence="10">
    <location>
        <begin position="86"/>
        <end position="109"/>
    </location>
</feature>